<comment type="caution">
    <text evidence="2">The sequence shown here is derived from an EMBL/GenBank/DDBJ whole genome shotgun (WGS) entry which is preliminary data.</text>
</comment>
<dbReference type="EMBL" id="MFCA01000012">
    <property type="protein sequence ID" value="OGE02623.1"/>
    <property type="molecule type" value="Genomic_DNA"/>
</dbReference>
<accession>A0A1F5HEQ0</accession>
<sequence length="131" mass="14892">MNKIYTWVLEISVVVMTFSLVWFAFVYYPNIANQYKTGAVLPKKTAYAPVYAQSTGFPIETDAYRIVYEQKSQTYYVIIAGGKLDEYIFNRDNAKLAIKSALSLENLCSLNVVYTSASRLEIPEKFKDPGC</sequence>
<proteinExistence type="predicted"/>
<evidence type="ECO:0000313" key="3">
    <source>
        <dbReference type="Proteomes" id="UP000176751"/>
    </source>
</evidence>
<gene>
    <name evidence="2" type="ORF">A2196_00060</name>
</gene>
<keyword evidence="1" id="KW-0472">Membrane</keyword>
<protein>
    <submittedName>
        <fullName evidence="2">Uncharacterized protein</fullName>
    </submittedName>
</protein>
<evidence type="ECO:0000256" key="1">
    <source>
        <dbReference type="SAM" id="Phobius"/>
    </source>
</evidence>
<evidence type="ECO:0000313" key="2">
    <source>
        <dbReference type="EMBL" id="OGE02623.1"/>
    </source>
</evidence>
<keyword evidence="1" id="KW-1133">Transmembrane helix</keyword>
<keyword evidence="1" id="KW-0812">Transmembrane</keyword>
<name>A0A1F5HEQ0_9BACT</name>
<feature type="transmembrane region" description="Helical" evidence="1">
    <location>
        <begin position="7"/>
        <end position="28"/>
    </location>
</feature>
<dbReference type="Proteomes" id="UP000176751">
    <property type="component" value="Unassembled WGS sequence"/>
</dbReference>
<organism evidence="2 3">
    <name type="scientific">Candidatus Curtissbacteria bacterium RIFOXYA1_FULL_41_14</name>
    <dbReference type="NCBI Taxonomy" id="1797737"/>
    <lineage>
        <taxon>Bacteria</taxon>
        <taxon>Candidatus Curtissiibacteriota</taxon>
    </lineage>
</organism>
<reference evidence="2 3" key="1">
    <citation type="journal article" date="2016" name="Nat. Commun.">
        <title>Thousands of microbial genomes shed light on interconnected biogeochemical processes in an aquifer system.</title>
        <authorList>
            <person name="Anantharaman K."/>
            <person name="Brown C.T."/>
            <person name="Hug L.A."/>
            <person name="Sharon I."/>
            <person name="Castelle C.J."/>
            <person name="Probst A.J."/>
            <person name="Thomas B.C."/>
            <person name="Singh A."/>
            <person name="Wilkins M.J."/>
            <person name="Karaoz U."/>
            <person name="Brodie E.L."/>
            <person name="Williams K.H."/>
            <person name="Hubbard S.S."/>
            <person name="Banfield J.F."/>
        </authorList>
    </citation>
    <scope>NUCLEOTIDE SEQUENCE [LARGE SCALE GENOMIC DNA]</scope>
</reference>
<dbReference type="AlphaFoldDB" id="A0A1F5HEQ0"/>